<dbReference type="OrthoDB" id="9795302at2"/>
<dbReference type="Gene3D" id="1.10.3480.10">
    <property type="entry name" value="TorD-like"/>
    <property type="match status" value="1"/>
</dbReference>
<dbReference type="SUPFAM" id="SSF89155">
    <property type="entry name" value="TorD-like"/>
    <property type="match status" value="1"/>
</dbReference>
<organism evidence="3 5">
    <name type="scientific">Superficieibacter electus</name>
    <dbReference type="NCBI Taxonomy" id="2022662"/>
    <lineage>
        <taxon>Bacteria</taxon>
        <taxon>Pseudomonadati</taxon>
        <taxon>Pseudomonadota</taxon>
        <taxon>Gammaproteobacteria</taxon>
        <taxon>Enterobacterales</taxon>
        <taxon>Enterobacteriaceae</taxon>
        <taxon>Superficieibacter</taxon>
    </lineage>
</organism>
<dbReference type="InterPro" id="IPR036411">
    <property type="entry name" value="TorD-like_sf"/>
</dbReference>
<accession>A0A2P5GNB5</accession>
<comment type="caution">
    <text evidence="3">The sequence shown here is derived from an EMBL/GenBank/DDBJ whole genome shotgun (WGS) entry which is preliminary data.</text>
</comment>
<gene>
    <name evidence="3" type="ORF">CHU32_14580</name>
    <name evidence="2" type="ORF">CHU33_15290</name>
</gene>
<proteinExistence type="predicted"/>
<keyword evidence="1" id="KW-0143">Chaperone</keyword>
<evidence type="ECO:0000256" key="1">
    <source>
        <dbReference type="ARBA" id="ARBA00023186"/>
    </source>
</evidence>
<dbReference type="AlphaFoldDB" id="A0A2P5GNB5"/>
<dbReference type="InterPro" id="IPR050289">
    <property type="entry name" value="TorD/DmsD_chaperones"/>
</dbReference>
<dbReference type="EMBL" id="PQGD01000011">
    <property type="protein sequence ID" value="POP48063.1"/>
    <property type="molecule type" value="Genomic_DNA"/>
</dbReference>
<evidence type="ECO:0000313" key="3">
    <source>
        <dbReference type="EMBL" id="POP48063.1"/>
    </source>
</evidence>
<keyword evidence="4" id="KW-1185">Reference proteome</keyword>
<name>A0A2P5GNB5_9ENTR</name>
<reference evidence="4 5" key="1">
    <citation type="submission" date="2018-01" db="EMBL/GenBank/DDBJ databases">
        <title>Superficieibacter electus gen. nov., sp. nov., an extended-spectrum beta-lactamase possessing member of the Enterobacteriaceae family, isolated from intensive care unit surfaces.</title>
        <authorList>
            <person name="Potter R.F."/>
            <person name="D'Souza A.W."/>
        </authorList>
    </citation>
    <scope>NUCLEOTIDE SEQUENCE [LARGE SCALE GENOMIC DNA]</scope>
    <source>
        <strain evidence="3 5">BP-1</strain>
        <strain evidence="2 4">BP-2</strain>
    </source>
</reference>
<sequence length="197" mass="22243">MNAESPDTLFYHGTPVSSSWELTGLLLRDFFYAADTAALSQSLTAMSNYFIQEQHVTIKEVNWREVEYDFNRLFVGPQAVLAAPYSSVYLDAETLLMGKSTQQVKELYQALGIIIANENQTPEDHISYEIEACLLLVKNNTANAHHDALCWFISEHLALWLPQFVEKIINNAVTPSIKAAAMLLTNWFGELKSRVLL</sequence>
<protein>
    <submittedName>
        <fullName evidence="3">Molecular chaperone</fullName>
    </submittedName>
</protein>
<dbReference type="PANTHER" id="PTHR34227">
    <property type="entry name" value="CHAPERONE PROTEIN YCDY"/>
    <property type="match status" value="1"/>
</dbReference>
<evidence type="ECO:0000313" key="4">
    <source>
        <dbReference type="Proteomes" id="UP000237073"/>
    </source>
</evidence>
<dbReference type="Proteomes" id="UP000237073">
    <property type="component" value="Unassembled WGS sequence"/>
</dbReference>
<evidence type="ECO:0000313" key="2">
    <source>
        <dbReference type="EMBL" id="POP43595.1"/>
    </source>
</evidence>
<dbReference type="RefSeq" id="WP_103676935.1">
    <property type="nucleotide sequence ID" value="NZ_PQGD01000011.1"/>
</dbReference>
<evidence type="ECO:0000313" key="5">
    <source>
        <dbReference type="Proteomes" id="UP000247005"/>
    </source>
</evidence>
<dbReference type="Pfam" id="PF02613">
    <property type="entry name" value="Nitrate_red_del"/>
    <property type="match status" value="1"/>
</dbReference>
<dbReference type="EMBL" id="PQGE01000013">
    <property type="protein sequence ID" value="POP43595.1"/>
    <property type="molecule type" value="Genomic_DNA"/>
</dbReference>
<dbReference type="Proteomes" id="UP000247005">
    <property type="component" value="Unassembled WGS sequence"/>
</dbReference>
<dbReference type="PANTHER" id="PTHR34227:SF12">
    <property type="entry name" value="CHAPERONE PROTEIN YCDY"/>
    <property type="match status" value="1"/>
</dbReference>
<dbReference type="InterPro" id="IPR020945">
    <property type="entry name" value="DMSO/NO3_reduct_chaperone"/>
</dbReference>